<proteinExistence type="predicted"/>
<sequence length="346" mass="36105">MGAETTFTFVTTAKNPSVIFSPVSTPRYGHDPETRALQDKQAAAKPTAKPQSSTNDQRPPNPPGSPRESAKEPPKATYMITVGPTKVIINDQTFTQENPSETKRVTVGGAEFTINPSEVLGGGTVIEWPGNVGRSTMVPSSTEVGGLPVVIAPSGKQSVVVVVVGGTTLTVQATPVTAVVQGQTVAIQPSAIVLPRQTVPINHASPVQTEIVVAGGEMISAIGPSAVVIRSTTFTYGLVSSTMTKVVDDDTILIGPSGVSVRNITVGGPKAKTSDTAYEIAGGATITQAGASVVIVDGTSFTIGPGRGPRQRLLAARPSRLGHLALWSRPSRFRTRLARQWLRESI</sequence>
<gene>
    <name evidence="2" type="ORF">CT0861_09489</name>
</gene>
<dbReference type="EMBL" id="LFIV01000331">
    <property type="protein sequence ID" value="KZL63706.1"/>
    <property type="molecule type" value="Genomic_DNA"/>
</dbReference>
<evidence type="ECO:0000256" key="1">
    <source>
        <dbReference type="SAM" id="MobiDB-lite"/>
    </source>
</evidence>
<feature type="compositionally biased region" description="Polar residues" evidence="1">
    <location>
        <begin position="1"/>
        <end position="15"/>
    </location>
</feature>
<evidence type="ECO:0000313" key="3">
    <source>
        <dbReference type="Proteomes" id="UP000076552"/>
    </source>
</evidence>
<feature type="compositionally biased region" description="Basic and acidic residues" evidence="1">
    <location>
        <begin position="28"/>
        <end position="38"/>
    </location>
</feature>
<evidence type="ECO:0000313" key="2">
    <source>
        <dbReference type="EMBL" id="KZL63706.1"/>
    </source>
</evidence>
<name>A0A166LMD8_9PEZI</name>
<comment type="caution">
    <text evidence="2">The sequence shown here is derived from an EMBL/GenBank/DDBJ whole genome shotgun (WGS) entry which is preliminary data.</text>
</comment>
<dbReference type="STRING" id="708197.A0A166LMD8"/>
<organism evidence="2 3">
    <name type="scientific">Colletotrichum tofieldiae</name>
    <dbReference type="NCBI Taxonomy" id="708197"/>
    <lineage>
        <taxon>Eukaryota</taxon>
        <taxon>Fungi</taxon>
        <taxon>Dikarya</taxon>
        <taxon>Ascomycota</taxon>
        <taxon>Pezizomycotina</taxon>
        <taxon>Sordariomycetes</taxon>
        <taxon>Hypocreomycetidae</taxon>
        <taxon>Glomerellales</taxon>
        <taxon>Glomerellaceae</taxon>
        <taxon>Colletotrichum</taxon>
        <taxon>Colletotrichum spaethianum species complex</taxon>
    </lineage>
</organism>
<feature type="region of interest" description="Disordered" evidence="1">
    <location>
        <begin position="1"/>
        <end position="75"/>
    </location>
</feature>
<keyword evidence="3" id="KW-1185">Reference proteome</keyword>
<accession>A0A166LMD8</accession>
<dbReference type="AlphaFoldDB" id="A0A166LMD8"/>
<feature type="compositionally biased region" description="Low complexity" evidence="1">
    <location>
        <begin position="40"/>
        <end position="51"/>
    </location>
</feature>
<dbReference type="Proteomes" id="UP000076552">
    <property type="component" value="Unassembled WGS sequence"/>
</dbReference>
<protein>
    <submittedName>
        <fullName evidence="2">Uncharacterized protein</fullName>
    </submittedName>
</protein>
<reference evidence="2 3" key="1">
    <citation type="submission" date="2015-06" db="EMBL/GenBank/DDBJ databases">
        <title>Survival trade-offs in plant roots during colonization by closely related pathogenic and mutualistic fungi.</title>
        <authorList>
            <person name="Hacquard S."/>
            <person name="Kracher B."/>
            <person name="Hiruma K."/>
            <person name="Weinman A."/>
            <person name="Muench P."/>
            <person name="Garrido Oter R."/>
            <person name="Ver Loren van Themaat E."/>
            <person name="Dallerey J.-F."/>
            <person name="Damm U."/>
            <person name="Henrissat B."/>
            <person name="Lespinet O."/>
            <person name="Thon M."/>
            <person name="Kemen E."/>
            <person name="McHardy A.C."/>
            <person name="Schulze-Lefert P."/>
            <person name="O'Connell R.J."/>
        </authorList>
    </citation>
    <scope>NUCLEOTIDE SEQUENCE [LARGE SCALE GENOMIC DNA]</scope>
    <source>
        <strain evidence="2 3">0861</strain>
    </source>
</reference>